<proteinExistence type="predicted"/>
<dbReference type="PANTHER" id="PTHR37968:SF1">
    <property type="entry name" value="LEUCINE-RICH REPEAT-CONTAINING PROTEIN"/>
    <property type="match status" value="1"/>
</dbReference>
<dbReference type="WBParaSite" id="HCON_00083370-00001">
    <property type="protein sequence ID" value="HCON_00083370-00001"/>
    <property type="gene ID" value="HCON_00083370"/>
</dbReference>
<dbReference type="OrthoDB" id="5789327at2759"/>
<reference evidence="2" key="1">
    <citation type="submission" date="2020-12" db="UniProtKB">
        <authorList>
            <consortium name="WormBaseParasite"/>
        </authorList>
    </citation>
    <scope>IDENTIFICATION</scope>
    <source>
        <strain evidence="2">MHco3</strain>
    </source>
</reference>
<dbReference type="Proteomes" id="UP000025227">
    <property type="component" value="Unplaced"/>
</dbReference>
<organism evidence="1 2">
    <name type="scientific">Haemonchus contortus</name>
    <name type="common">Barber pole worm</name>
    <dbReference type="NCBI Taxonomy" id="6289"/>
    <lineage>
        <taxon>Eukaryota</taxon>
        <taxon>Metazoa</taxon>
        <taxon>Ecdysozoa</taxon>
        <taxon>Nematoda</taxon>
        <taxon>Chromadorea</taxon>
        <taxon>Rhabditida</taxon>
        <taxon>Rhabditina</taxon>
        <taxon>Rhabditomorpha</taxon>
        <taxon>Strongyloidea</taxon>
        <taxon>Trichostrongylidae</taxon>
        <taxon>Haemonchus</taxon>
    </lineage>
</organism>
<evidence type="ECO:0000313" key="2">
    <source>
        <dbReference type="WBParaSite" id="HCON_00083370-00001"/>
    </source>
</evidence>
<sequence length="391" mass="44089">MITESDRRDEELEPNSFSSEPIVVWMQRSGSYVENIRNVVLRVKHPSKFGQNVQGISNESGELVDVRWESVMNLRPTVLELTDSRNPLPQLIGMLKRISESQVKEFLSRLKLLSLDTTDIDVHDLLFILQKLELLAAFSFSDTRFTKKGWTLLSSELARLSVRAVDMSNDILDVLDKLNVELVKLSGAPGIKVEAIKKCNASFITVRTLVAQELDYSYDGDAQHLIACIETRFPRLKTLIWDWSIVDPAVSFDNESKTVIALLAQLYKRMKLESLAIISYTPCNDTKYASGELARSLLEAGLPLVQLFRFASKGLSQGQDNFTVIIAGSNHQTRDKIHSIYVEGRTSAPDLRYLMQLLDDITPPFTSATVVEFGGIDRDNVRSAYETRKPQ</sequence>
<dbReference type="PANTHER" id="PTHR37968">
    <property type="entry name" value="PROTEIN CBG06678"/>
    <property type="match status" value="1"/>
</dbReference>
<accession>A0A7I4YCW1</accession>
<dbReference type="OMA" id="NASKFGE"/>
<dbReference type="AlphaFoldDB" id="A0A7I4YCW1"/>
<name>A0A7I4YCW1_HAECO</name>
<protein>
    <submittedName>
        <fullName evidence="2">SAM domain-containing protein</fullName>
    </submittedName>
</protein>
<evidence type="ECO:0000313" key="1">
    <source>
        <dbReference type="Proteomes" id="UP000025227"/>
    </source>
</evidence>
<keyword evidence="1" id="KW-1185">Reference proteome</keyword>